<dbReference type="InterPro" id="IPR011995">
    <property type="entry name" value="OMPdecase_type-2"/>
</dbReference>
<gene>
    <name evidence="11" type="ORF">UFOPK3164_01425</name>
    <name evidence="12" type="ORF">UFOPK3427_01781</name>
    <name evidence="13" type="ORF">UFOPK4112_01499</name>
</gene>
<dbReference type="Gene3D" id="3.20.20.70">
    <property type="entry name" value="Aldolase class I"/>
    <property type="match status" value="1"/>
</dbReference>
<evidence type="ECO:0000256" key="7">
    <source>
        <dbReference type="ARBA" id="ARBA00023239"/>
    </source>
</evidence>
<evidence type="ECO:0000256" key="2">
    <source>
        <dbReference type="ARBA" id="ARBA00008847"/>
    </source>
</evidence>
<keyword evidence="6" id="KW-0665">Pyrimidine biosynthesis</keyword>
<dbReference type="GO" id="GO:0004590">
    <property type="term" value="F:orotidine-5'-phosphate decarboxylase activity"/>
    <property type="evidence" value="ECO:0007669"/>
    <property type="project" value="UniProtKB-EC"/>
</dbReference>
<dbReference type="PANTHER" id="PTHR43375">
    <property type="entry name" value="OROTIDINE 5'-PHOSPHATE DECARBOXYLASE"/>
    <property type="match status" value="1"/>
</dbReference>
<accession>A0A6J7AK98</accession>
<dbReference type="PANTHER" id="PTHR43375:SF1">
    <property type="entry name" value="OROTIDINE 5'-PHOSPHATE DECARBOXYLASE"/>
    <property type="match status" value="1"/>
</dbReference>
<evidence type="ECO:0000256" key="4">
    <source>
        <dbReference type="ARBA" id="ARBA00021923"/>
    </source>
</evidence>
<dbReference type="EMBL" id="CAFABE010000085">
    <property type="protein sequence ID" value="CAB4833197.1"/>
    <property type="molecule type" value="Genomic_DNA"/>
</dbReference>
<dbReference type="AlphaFoldDB" id="A0A6J7AK98"/>
<dbReference type="EMBL" id="CAFBPM010000017">
    <property type="protein sequence ID" value="CAB5029589.1"/>
    <property type="molecule type" value="Genomic_DNA"/>
</dbReference>
<proteinExistence type="inferred from homology"/>
<dbReference type="Pfam" id="PF00215">
    <property type="entry name" value="OMPdecase"/>
    <property type="match status" value="1"/>
</dbReference>
<dbReference type="GO" id="GO:0044205">
    <property type="term" value="P:'de novo' UMP biosynthetic process"/>
    <property type="evidence" value="ECO:0007669"/>
    <property type="project" value="UniProtKB-UniPathway"/>
</dbReference>
<evidence type="ECO:0000256" key="8">
    <source>
        <dbReference type="ARBA" id="ARBA00033428"/>
    </source>
</evidence>
<evidence type="ECO:0000256" key="6">
    <source>
        <dbReference type="ARBA" id="ARBA00022975"/>
    </source>
</evidence>
<dbReference type="UniPathway" id="UPA00070">
    <property type="reaction ID" value="UER00120"/>
</dbReference>
<evidence type="ECO:0000313" key="11">
    <source>
        <dbReference type="EMBL" id="CAB4833197.1"/>
    </source>
</evidence>
<reference evidence="11" key="1">
    <citation type="submission" date="2020-05" db="EMBL/GenBank/DDBJ databases">
        <authorList>
            <person name="Chiriac C."/>
            <person name="Salcher M."/>
            <person name="Ghai R."/>
            <person name="Kavagutti S V."/>
        </authorList>
    </citation>
    <scope>NUCLEOTIDE SEQUENCE</scope>
</reference>
<dbReference type="InterPro" id="IPR018089">
    <property type="entry name" value="OMPdecase_AS"/>
</dbReference>
<evidence type="ECO:0000313" key="12">
    <source>
        <dbReference type="EMBL" id="CAB4883546.1"/>
    </source>
</evidence>
<dbReference type="NCBIfam" id="TIGR02127">
    <property type="entry name" value="pyrF_sub2"/>
    <property type="match status" value="1"/>
</dbReference>
<dbReference type="EMBL" id="CAFBLT010000003">
    <property type="protein sequence ID" value="CAB4883546.1"/>
    <property type="molecule type" value="Genomic_DNA"/>
</dbReference>
<evidence type="ECO:0000259" key="10">
    <source>
        <dbReference type="SMART" id="SM00934"/>
    </source>
</evidence>
<dbReference type="InterPro" id="IPR001754">
    <property type="entry name" value="OMPdeCOase_dom"/>
</dbReference>
<dbReference type="SMART" id="SM00934">
    <property type="entry name" value="OMPdecase"/>
    <property type="match status" value="1"/>
</dbReference>
<dbReference type="InterPro" id="IPR013785">
    <property type="entry name" value="Aldolase_TIM"/>
</dbReference>
<keyword evidence="5" id="KW-0210">Decarboxylase</keyword>
<dbReference type="CDD" id="cd04725">
    <property type="entry name" value="OMP_decarboxylase_like"/>
    <property type="match status" value="1"/>
</dbReference>
<feature type="domain" description="Orotidine 5'-phosphate decarboxylase" evidence="10">
    <location>
        <begin position="20"/>
        <end position="272"/>
    </location>
</feature>
<dbReference type="GO" id="GO:0006207">
    <property type="term" value="P:'de novo' pyrimidine nucleobase biosynthetic process"/>
    <property type="evidence" value="ECO:0007669"/>
    <property type="project" value="InterPro"/>
</dbReference>
<protein>
    <recommendedName>
        <fullName evidence="4">Orotidine 5'-phosphate decarboxylase</fullName>
        <ecNumber evidence="3">4.1.1.23</ecNumber>
    </recommendedName>
    <alternativeName>
        <fullName evidence="8">OMP decarboxylase</fullName>
    </alternativeName>
</protein>
<comment type="pathway">
    <text evidence="1">Pyrimidine metabolism; UMP biosynthesis via de novo pathway; UMP from orotate: step 2/2.</text>
</comment>
<dbReference type="SUPFAM" id="SSF51366">
    <property type="entry name" value="Ribulose-phoshate binding barrel"/>
    <property type="match status" value="1"/>
</dbReference>
<keyword evidence="7" id="KW-0456">Lyase</keyword>
<evidence type="ECO:0000313" key="13">
    <source>
        <dbReference type="EMBL" id="CAB5029589.1"/>
    </source>
</evidence>
<evidence type="ECO:0000256" key="3">
    <source>
        <dbReference type="ARBA" id="ARBA00012321"/>
    </source>
</evidence>
<dbReference type="EC" id="4.1.1.23" evidence="3"/>
<sequence>MSNATSFGTRLRDAIATTSPLCVGVDPSSALLSQWGLDDSAAGVEAMGRRVIEAVAGIAAAIKPQVAFFERHGALGLGALERVLDEARHAGILVVGDAKRGDIDSTMSAYGDAWLSEESPLRVDALTVTAYMGLGAMDAIFDQARAGGRGIFVVVASSNPEGRMLQEARTVDGDSVEESLLKELGGRNSAEVSAKSAAFGSLGAVVGATRSAGTLPLSDLHGPFLVPGVGAQGATPSDVGALFAGCAPHSVLVNASRSILSAGPGTREIRLAAETLANELQEALG</sequence>
<name>A0A6J7AK98_9ZZZZ</name>
<evidence type="ECO:0000256" key="1">
    <source>
        <dbReference type="ARBA" id="ARBA00004861"/>
    </source>
</evidence>
<dbReference type="PROSITE" id="PS00156">
    <property type="entry name" value="OMPDECASE"/>
    <property type="match status" value="1"/>
</dbReference>
<comment type="similarity">
    <text evidence="2">Belongs to the OMP decarboxylase family. Type 2 subfamily.</text>
</comment>
<evidence type="ECO:0000256" key="5">
    <source>
        <dbReference type="ARBA" id="ARBA00022793"/>
    </source>
</evidence>
<organism evidence="11">
    <name type="scientific">freshwater metagenome</name>
    <dbReference type="NCBI Taxonomy" id="449393"/>
    <lineage>
        <taxon>unclassified sequences</taxon>
        <taxon>metagenomes</taxon>
        <taxon>ecological metagenomes</taxon>
    </lineage>
</organism>
<dbReference type="InterPro" id="IPR011060">
    <property type="entry name" value="RibuloseP-bd_barrel"/>
</dbReference>
<comment type="catalytic activity">
    <reaction evidence="9">
        <text>orotidine 5'-phosphate + H(+) = UMP + CO2</text>
        <dbReference type="Rhea" id="RHEA:11596"/>
        <dbReference type="ChEBI" id="CHEBI:15378"/>
        <dbReference type="ChEBI" id="CHEBI:16526"/>
        <dbReference type="ChEBI" id="CHEBI:57538"/>
        <dbReference type="ChEBI" id="CHEBI:57865"/>
        <dbReference type="EC" id="4.1.1.23"/>
    </reaction>
</comment>
<evidence type="ECO:0000256" key="9">
    <source>
        <dbReference type="ARBA" id="ARBA00049157"/>
    </source>
</evidence>